<name>A0A835PAP0_VANPL</name>
<keyword evidence="3" id="KW-1185">Reference proteome</keyword>
<proteinExistence type="predicted"/>
<gene>
    <name evidence="2" type="ORF">HPP92_027697</name>
    <name evidence="1" type="ORF">HPP92_027737</name>
</gene>
<sequence>MVVILSLQQRSTRQGQPTELGHSTGIEEEDLVSVGGSPDIGGGKEVVRAATRCRGGDERVIYHPRVGTFLPFFFHTIPPPPPKRARSALACLSALDPEVVRLRTPLSSVPPLEKRLWRSVRSAPSQATTLQICLPSYTPDINWSCWVTSTPATTSSESNTSSNSEATR</sequence>
<organism evidence="1 4">
    <name type="scientific">Vanilla planifolia</name>
    <name type="common">Vanilla</name>
    <dbReference type="NCBI Taxonomy" id="51239"/>
    <lineage>
        <taxon>Eukaryota</taxon>
        <taxon>Viridiplantae</taxon>
        <taxon>Streptophyta</taxon>
        <taxon>Embryophyta</taxon>
        <taxon>Tracheophyta</taxon>
        <taxon>Spermatophyta</taxon>
        <taxon>Magnoliopsida</taxon>
        <taxon>Liliopsida</taxon>
        <taxon>Asparagales</taxon>
        <taxon>Orchidaceae</taxon>
        <taxon>Vanilloideae</taxon>
        <taxon>Vanilleae</taxon>
        <taxon>Vanilla</taxon>
    </lineage>
</organism>
<dbReference type="AlphaFoldDB" id="A0A835PAP0"/>
<dbReference type="EMBL" id="JADCNM010000288">
    <property type="protein sequence ID" value="KAG0448619.1"/>
    <property type="molecule type" value="Genomic_DNA"/>
</dbReference>
<reference evidence="3 4" key="1">
    <citation type="journal article" date="2020" name="Nat. Food">
        <title>A phased Vanilla planifolia genome enables genetic improvement of flavour and production.</title>
        <authorList>
            <person name="Hasing T."/>
            <person name="Tang H."/>
            <person name="Brym M."/>
            <person name="Khazi F."/>
            <person name="Huang T."/>
            <person name="Chambers A.H."/>
        </authorList>
    </citation>
    <scope>NUCLEOTIDE SEQUENCE [LARGE SCALE GENOMIC DNA]</scope>
    <source>
        <tissue evidence="1">Leaf</tissue>
    </source>
</reference>
<evidence type="ECO:0000313" key="4">
    <source>
        <dbReference type="Proteomes" id="UP000639772"/>
    </source>
</evidence>
<accession>A0A835PAP0</accession>
<evidence type="ECO:0000313" key="3">
    <source>
        <dbReference type="Proteomes" id="UP000636800"/>
    </source>
</evidence>
<evidence type="ECO:0000313" key="2">
    <source>
        <dbReference type="EMBL" id="KAG0448702.1"/>
    </source>
</evidence>
<dbReference type="Proteomes" id="UP000636800">
    <property type="component" value="Unassembled WGS sequence"/>
</dbReference>
<dbReference type="Proteomes" id="UP000639772">
    <property type="component" value="Unassembled WGS sequence"/>
</dbReference>
<evidence type="ECO:0000313" key="1">
    <source>
        <dbReference type="EMBL" id="KAG0448619.1"/>
    </source>
</evidence>
<dbReference type="EMBL" id="JADCNL010000287">
    <property type="protein sequence ID" value="KAG0448702.1"/>
    <property type="molecule type" value="Genomic_DNA"/>
</dbReference>
<comment type="caution">
    <text evidence="1">The sequence shown here is derived from an EMBL/GenBank/DDBJ whole genome shotgun (WGS) entry which is preliminary data.</text>
</comment>
<protein>
    <submittedName>
        <fullName evidence="1">Uncharacterized protein</fullName>
    </submittedName>
</protein>